<feature type="chain" id="PRO_5012732187" description="Secreted protein" evidence="1">
    <location>
        <begin position="18"/>
        <end position="77"/>
    </location>
</feature>
<proteinExistence type="predicted"/>
<evidence type="ECO:0000256" key="1">
    <source>
        <dbReference type="SAM" id="SignalP"/>
    </source>
</evidence>
<protein>
    <recommendedName>
        <fullName evidence="4">Secreted protein</fullName>
    </recommendedName>
</protein>
<keyword evidence="1" id="KW-0732">Signal</keyword>
<feature type="signal peptide" evidence="1">
    <location>
        <begin position="1"/>
        <end position="17"/>
    </location>
</feature>
<gene>
    <name evidence="2" type="ORF">BV898_01661</name>
</gene>
<dbReference type="Proteomes" id="UP000192578">
    <property type="component" value="Unassembled WGS sequence"/>
</dbReference>
<evidence type="ECO:0000313" key="2">
    <source>
        <dbReference type="EMBL" id="OQV24601.1"/>
    </source>
</evidence>
<dbReference type="EMBL" id="MTYJ01000006">
    <property type="protein sequence ID" value="OQV24601.1"/>
    <property type="molecule type" value="Genomic_DNA"/>
</dbReference>
<dbReference type="AlphaFoldDB" id="A0A1W0XBD7"/>
<evidence type="ECO:0000313" key="3">
    <source>
        <dbReference type="Proteomes" id="UP000192578"/>
    </source>
</evidence>
<reference evidence="3" key="1">
    <citation type="submission" date="2017-01" db="EMBL/GenBank/DDBJ databases">
        <title>Comparative genomics of anhydrobiosis in the tardigrade Hypsibius dujardini.</title>
        <authorList>
            <person name="Yoshida Y."/>
            <person name="Koutsovoulos G."/>
            <person name="Laetsch D."/>
            <person name="Stevens L."/>
            <person name="Kumar S."/>
            <person name="Horikawa D."/>
            <person name="Ishino K."/>
            <person name="Komine S."/>
            <person name="Tomita M."/>
            <person name="Blaxter M."/>
            <person name="Arakawa K."/>
        </authorList>
    </citation>
    <scope>NUCLEOTIDE SEQUENCE [LARGE SCALE GENOMIC DNA]</scope>
    <source>
        <strain evidence="3">Z151</strain>
    </source>
</reference>
<sequence>MITMIVMIVMMMTRTPADVPLLAVLGVDVSDHHHRFQVTMVFYITWYVRAARLMVSCRPSPQSPRVYLTDGVSAVAR</sequence>
<evidence type="ECO:0008006" key="4">
    <source>
        <dbReference type="Google" id="ProtNLM"/>
    </source>
</evidence>
<comment type="caution">
    <text evidence="2">The sequence shown here is derived from an EMBL/GenBank/DDBJ whole genome shotgun (WGS) entry which is preliminary data.</text>
</comment>
<accession>A0A1W0XBD7</accession>
<name>A0A1W0XBD7_HYPEX</name>
<keyword evidence="3" id="KW-1185">Reference proteome</keyword>
<organism evidence="2 3">
    <name type="scientific">Hypsibius exemplaris</name>
    <name type="common">Freshwater tardigrade</name>
    <dbReference type="NCBI Taxonomy" id="2072580"/>
    <lineage>
        <taxon>Eukaryota</taxon>
        <taxon>Metazoa</taxon>
        <taxon>Ecdysozoa</taxon>
        <taxon>Tardigrada</taxon>
        <taxon>Eutardigrada</taxon>
        <taxon>Parachela</taxon>
        <taxon>Hypsibioidea</taxon>
        <taxon>Hypsibiidae</taxon>
        <taxon>Hypsibius</taxon>
    </lineage>
</organism>